<evidence type="ECO:0000313" key="3">
    <source>
        <dbReference type="EMBL" id="KAG2899628.1"/>
    </source>
</evidence>
<evidence type="ECO:0000313" key="8">
    <source>
        <dbReference type="Proteomes" id="UP000251314"/>
    </source>
</evidence>
<dbReference type="Proteomes" id="UP000735874">
    <property type="component" value="Unassembled WGS sequence"/>
</dbReference>
<dbReference type="EMBL" id="RCMI01000722">
    <property type="protein sequence ID" value="KAG2899628.1"/>
    <property type="molecule type" value="Genomic_DNA"/>
</dbReference>
<evidence type="ECO:0000313" key="7">
    <source>
        <dbReference type="EMBL" id="RAW42780.1"/>
    </source>
</evidence>
<protein>
    <submittedName>
        <fullName evidence="7">Uncharacterized protein</fullName>
    </submittedName>
</protein>
<reference evidence="7 8" key="1">
    <citation type="submission" date="2018-01" db="EMBL/GenBank/DDBJ databases">
        <title>Draft genome of the strawberry crown rot pathogen Phytophthora cactorum.</title>
        <authorList>
            <person name="Armitage A.D."/>
            <person name="Lysoe E."/>
            <person name="Nellist C.F."/>
            <person name="Harrison R.J."/>
            <person name="Brurberg M.B."/>
        </authorList>
    </citation>
    <scope>NUCLEOTIDE SEQUENCE [LARGE SCALE GENOMIC DNA]</scope>
    <source>
        <strain evidence="7 8">10300</strain>
    </source>
</reference>
<reference evidence="6" key="2">
    <citation type="submission" date="2018-05" db="EMBL/GenBank/DDBJ databases">
        <title>Effector identification in a new, highly contiguous assembly of the strawberry crown rot pathogen Phytophthora cactorum.</title>
        <authorList>
            <person name="Armitage A.D."/>
            <person name="Nellist C.F."/>
            <person name="Bates H."/>
            <person name="Vickerstaff R.J."/>
            <person name="Harrison R.J."/>
        </authorList>
    </citation>
    <scope>NUCLEOTIDE SEQUENCE</scope>
    <source>
        <strain evidence="2">15-7</strain>
        <strain evidence="3">4032</strain>
        <strain evidence="4">4040</strain>
        <strain evidence="5">P415</strain>
        <strain evidence="6">P421</strain>
    </source>
</reference>
<proteinExistence type="predicted"/>
<evidence type="ECO:0000256" key="1">
    <source>
        <dbReference type="SAM" id="MobiDB-lite"/>
    </source>
</evidence>
<dbReference type="Proteomes" id="UP000760860">
    <property type="component" value="Unassembled WGS sequence"/>
</dbReference>
<evidence type="ECO:0000313" key="4">
    <source>
        <dbReference type="EMBL" id="KAG2954659.1"/>
    </source>
</evidence>
<dbReference type="Proteomes" id="UP000774804">
    <property type="component" value="Unassembled WGS sequence"/>
</dbReference>
<dbReference type="EMBL" id="RCMV01000444">
    <property type="protein sequence ID" value="KAG3217092.1"/>
    <property type="molecule type" value="Genomic_DNA"/>
</dbReference>
<name>A0A329T2A1_9STRA</name>
<dbReference type="AlphaFoldDB" id="A0A329T2A1"/>
<dbReference type="Proteomes" id="UP000697107">
    <property type="component" value="Unassembled WGS sequence"/>
</dbReference>
<gene>
    <name evidence="7" type="ORF">PC110_g998</name>
    <name evidence="2" type="ORF">PC113_g1208</name>
    <name evidence="3" type="ORF">PC115_g16461</name>
    <name evidence="4" type="ORF">PC117_g1016</name>
    <name evidence="5" type="ORF">PC118_g8244</name>
    <name evidence="6" type="ORF">PC129_g12066</name>
</gene>
<dbReference type="VEuPathDB" id="FungiDB:PC110_g998"/>
<organism evidence="7 8">
    <name type="scientific">Phytophthora cactorum</name>
    <dbReference type="NCBI Taxonomy" id="29920"/>
    <lineage>
        <taxon>Eukaryota</taxon>
        <taxon>Sar</taxon>
        <taxon>Stramenopiles</taxon>
        <taxon>Oomycota</taxon>
        <taxon>Peronosporomycetes</taxon>
        <taxon>Peronosporales</taxon>
        <taxon>Peronosporaceae</taxon>
        <taxon>Phytophthora</taxon>
    </lineage>
</organism>
<dbReference type="EMBL" id="RCMK01000011">
    <property type="protein sequence ID" value="KAG2954659.1"/>
    <property type="molecule type" value="Genomic_DNA"/>
</dbReference>
<evidence type="ECO:0000313" key="6">
    <source>
        <dbReference type="EMBL" id="KAG3217092.1"/>
    </source>
</evidence>
<feature type="region of interest" description="Disordered" evidence="1">
    <location>
        <begin position="90"/>
        <end position="115"/>
    </location>
</feature>
<dbReference type="EMBL" id="MJFZ01000011">
    <property type="protein sequence ID" value="RAW42780.1"/>
    <property type="molecule type" value="Genomic_DNA"/>
</dbReference>
<dbReference type="Proteomes" id="UP000251314">
    <property type="component" value="Unassembled WGS sequence"/>
</dbReference>
<feature type="region of interest" description="Disordered" evidence="1">
    <location>
        <begin position="1"/>
        <end position="20"/>
    </location>
</feature>
<evidence type="ECO:0000313" key="2">
    <source>
        <dbReference type="EMBL" id="KAG2868270.1"/>
    </source>
</evidence>
<keyword evidence="8" id="KW-1185">Reference proteome</keyword>
<dbReference type="EMBL" id="RCML01000208">
    <property type="protein sequence ID" value="KAG2985592.1"/>
    <property type="molecule type" value="Genomic_DNA"/>
</dbReference>
<accession>A0A329T2A1</accession>
<dbReference type="Proteomes" id="UP000736787">
    <property type="component" value="Unassembled WGS sequence"/>
</dbReference>
<sequence length="115" mass="13148">MTQEGRPRIKGFEVSPTQHERNSVNFELKHHINGYIGANGVAEAGTRFYPSLKGSERKLKKRQLQKWYEDRAEIADQVALGNGHLYKKPRAGTRRVLPRETEDSISPLKKASKFD</sequence>
<evidence type="ECO:0000313" key="5">
    <source>
        <dbReference type="EMBL" id="KAG2985592.1"/>
    </source>
</evidence>
<dbReference type="OrthoDB" id="10334598at2759"/>
<dbReference type="EMBL" id="RCMG01000013">
    <property type="protein sequence ID" value="KAG2868270.1"/>
    <property type="molecule type" value="Genomic_DNA"/>
</dbReference>
<feature type="compositionally biased region" description="Basic and acidic residues" evidence="1">
    <location>
        <begin position="1"/>
        <end position="11"/>
    </location>
</feature>
<comment type="caution">
    <text evidence="7">The sequence shown here is derived from an EMBL/GenBank/DDBJ whole genome shotgun (WGS) entry which is preliminary data.</text>
</comment>